<dbReference type="PANTHER" id="PTHR34846:SF11">
    <property type="entry name" value="4-CARBOXYMUCONOLACTONE DECARBOXYLASE FAMILY PROTEIN (AFU_ORTHOLOGUE AFUA_6G11590)"/>
    <property type="match status" value="1"/>
</dbReference>
<evidence type="ECO:0000313" key="2">
    <source>
        <dbReference type="Proteomes" id="UP001300745"/>
    </source>
</evidence>
<protein>
    <recommendedName>
        <fullName evidence="3">Carboxymuconolactone decarboxylase</fullName>
    </recommendedName>
</protein>
<dbReference type="Gene3D" id="1.20.1290.10">
    <property type="entry name" value="AhpD-like"/>
    <property type="match status" value="2"/>
</dbReference>
<reference evidence="1 2" key="1">
    <citation type="submission" date="2022-11" db="EMBL/GenBank/DDBJ databases">
        <title>Mycobacterium sp. nov.</title>
        <authorList>
            <person name="Papic B."/>
            <person name="Spicic S."/>
            <person name="Duvnjak S."/>
        </authorList>
    </citation>
    <scope>NUCLEOTIDE SEQUENCE [LARGE SCALE GENOMIC DNA]</scope>
    <source>
        <strain evidence="1 2">CVI_P4</strain>
    </source>
</reference>
<sequence length="433" mass="43729">MIARGADGSSGTAGAAGVVGGDGGAGGLSGRLPYFDPYTGTVAQLDLDALMKALAIPTQAATGIQLLDAQGELIGPLNAYLFNPVTGQALFNVGNTFSSSSLNARVREIIILSTGGQWGSGYELYAHELVAALYGVPADAIESLASGQAPVGLTGNELVAAQFVQELVSTYHVSDALYDEAVAAFGETGVVDMVNLAGVYLGVSATLNAFQAQGPEPSDPAVPVAPNPPVVPDGGDLGGRLPLLDLDTATPAQLALDAQIKAVAVPTQAVTGIELVSPEGQLIGPLNAYLYNPTIGGALFNVGNTFSSSSLSARVREIAILAVGGEWGSEYELYAHEKVAALYGLPQEAIDSLAAGQAPVGLSGSELIAAQFVQELVSTHYVSSATYHAAEAALGQAGVVDLVNLAGVYLGASALLNAFEVPAPAEVPAAVTV</sequence>
<dbReference type="SUPFAM" id="SSF69118">
    <property type="entry name" value="AhpD-like"/>
    <property type="match status" value="2"/>
</dbReference>
<dbReference type="PANTHER" id="PTHR34846">
    <property type="entry name" value="4-CARBOXYMUCONOLACTONE DECARBOXYLASE FAMILY PROTEIN (AFU_ORTHOLOGUE AFUA_6G11590)"/>
    <property type="match status" value="1"/>
</dbReference>
<evidence type="ECO:0008006" key="3">
    <source>
        <dbReference type="Google" id="ProtNLM"/>
    </source>
</evidence>
<keyword evidence="2" id="KW-1185">Reference proteome</keyword>
<name>A0ABT3SMX7_9MYCO</name>
<comment type="caution">
    <text evidence="1">The sequence shown here is derived from an EMBL/GenBank/DDBJ whole genome shotgun (WGS) entry which is preliminary data.</text>
</comment>
<dbReference type="Proteomes" id="UP001300745">
    <property type="component" value="Unassembled WGS sequence"/>
</dbReference>
<organism evidence="1 2">
    <name type="scientific">Mycobacterium pinniadriaticum</name>
    <dbReference type="NCBI Taxonomy" id="2994102"/>
    <lineage>
        <taxon>Bacteria</taxon>
        <taxon>Bacillati</taxon>
        <taxon>Actinomycetota</taxon>
        <taxon>Actinomycetes</taxon>
        <taxon>Mycobacteriales</taxon>
        <taxon>Mycobacteriaceae</taxon>
        <taxon>Mycobacterium</taxon>
    </lineage>
</organism>
<dbReference type="InterPro" id="IPR029032">
    <property type="entry name" value="AhpD-like"/>
</dbReference>
<evidence type="ECO:0000313" key="1">
    <source>
        <dbReference type="EMBL" id="MCX2940494.1"/>
    </source>
</evidence>
<accession>A0ABT3SMX7</accession>
<dbReference type="EMBL" id="JAPJDO010000041">
    <property type="protein sequence ID" value="MCX2940494.1"/>
    <property type="molecule type" value="Genomic_DNA"/>
</dbReference>
<dbReference type="RefSeq" id="WP_266074029.1">
    <property type="nucleotide sequence ID" value="NZ_JAPJDO010000041.1"/>
</dbReference>
<gene>
    <name evidence="1" type="ORF">ORI27_27760</name>
</gene>
<proteinExistence type="predicted"/>